<gene>
    <name evidence="2" type="ORF">GCM10022378_10380</name>
</gene>
<reference evidence="3" key="1">
    <citation type="journal article" date="2019" name="Int. J. Syst. Evol. Microbiol.">
        <title>The Global Catalogue of Microorganisms (GCM) 10K type strain sequencing project: providing services to taxonomists for standard genome sequencing and annotation.</title>
        <authorList>
            <consortium name="The Broad Institute Genomics Platform"/>
            <consortium name="The Broad Institute Genome Sequencing Center for Infectious Disease"/>
            <person name="Wu L."/>
            <person name="Ma J."/>
        </authorList>
    </citation>
    <scope>NUCLEOTIDE SEQUENCE [LARGE SCALE GENOMIC DNA]</scope>
    <source>
        <strain evidence="3">JCM 16981</strain>
    </source>
</reference>
<dbReference type="EMBL" id="BAABCK010000020">
    <property type="protein sequence ID" value="GAA3722228.1"/>
    <property type="molecule type" value="Genomic_DNA"/>
</dbReference>
<evidence type="ECO:0000313" key="3">
    <source>
        <dbReference type="Proteomes" id="UP001500920"/>
    </source>
</evidence>
<dbReference type="Pfam" id="PF12728">
    <property type="entry name" value="HTH_17"/>
    <property type="match status" value="1"/>
</dbReference>
<proteinExistence type="predicted"/>
<keyword evidence="3" id="KW-1185">Reference proteome</keyword>
<protein>
    <submittedName>
        <fullName evidence="2">Helix-turn-helix domain-containing protein</fullName>
    </submittedName>
</protein>
<feature type="domain" description="Helix-turn-helix" evidence="1">
    <location>
        <begin position="117"/>
        <end position="164"/>
    </location>
</feature>
<sequence>MSFDKNKLLTTKETAKLLSLGSTTAVLHLIKKKALPNAYKQDSAWKIPLNDIKNILDKRKNSIDTKEAMEILRYNNTTSIIDLINLSIFPNAFKLNGKWRIPLSDIENYKSKSFQSLSTTEAAIELGLSSNAAVSELIRRNIFPNVFKFQGKWRIPRSDFDEYKKIYYDNDYLSIDKIMIILKKSRSAILSYIHAGVFPKSLKLNGSWRVHKDDLKNFESHLVKKKNALKMQRSKYNSNKRIKLNDDPLVKDYLSAKDISDNLNISRYEVHKLFKDNTFNQSMKYGNQWWVPIKEYEKYLIYRKKIELDIENSLTVKEAAKKLGYKNSANIVELINSYNQFPHSFKHNNTWYIPKKEIEEFQMKKVSKNRKIDYTPSVAAKELKEFVDNFDTKIELTETKKLFKQYCSQQINKIKGSNRYVRDRILLYKRFYKKIVSNMNNEIFLLSTEEINSFFQDSSSFKKGEKKILILFLKYVYNQKAIDPEIEFSLLSNGFREKTKELYSPEVFFEIYQYVKNVNIHIPSSVNNRSYANMWVYTILLMTDFIRGQDLILKTPNINLQHLDIDDLKWFNDNHLTDFQIESVIKQLYIHYRHQRSNKTDELLTFIVSPDLKEPLAYGLVISELHRRSVESGLILNTFTEGKYNNIRTEGKISHKRFFDKLDNKYDFLFSSRKMNNTVATYLFYSIAEEDGEDSDLALHLTQVSRSHNRGDSTRRYIQATNKDGSINRVAYNLFKRGHFGWLYNYLIIYLNHLDHVHHTLEDRTRLIENVRDNVSPSHLENLAEFTLNITLPSNESNQNIESFLEEMYNKRKNLVSKLQGYTKSEIQEILVKLSRGNLPSKNENAQCLISPSCINPQLTNCFSCEYVIPNNLILIQLNEEMLRLIKRLKEEENHLLMKRETKFLLHTLFVWKEARLAFGNEVVNTYIPSQKMWDEINKISHKLKLE</sequence>
<dbReference type="RefSeq" id="WP_344702098.1">
    <property type="nucleotide sequence ID" value="NZ_BAABCK010000020.1"/>
</dbReference>
<comment type="caution">
    <text evidence="2">The sequence shown here is derived from an EMBL/GenBank/DDBJ whole genome shotgun (WGS) entry which is preliminary data.</text>
</comment>
<dbReference type="InterPro" id="IPR041657">
    <property type="entry name" value="HTH_17"/>
</dbReference>
<evidence type="ECO:0000313" key="2">
    <source>
        <dbReference type="EMBL" id="GAA3722228.1"/>
    </source>
</evidence>
<name>A0ABP7EUP0_9STAP</name>
<dbReference type="Proteomes" id="UP001500920">
    <property type="component" value="Unassembled WGS sequence"/>
</dbReference>
<accession>A0ABP7EUP0</accession>
<organism evidence="2 3">
    <name type="scientific">Salinicoccus jeotgali</name>
    <dbReference type="NCBI Taxonomy" id="381634"/>
    <lineage>
        <taxon>Bacteria</taxon>
        <taxon>Bacillati</taxon>
        <taxon>Bacillota</taxon>
        <taxon>Bacilli</taxon>
        <taxon>Bacillales</taxon>
        <taxon>Staphylococcaceae</taxon>
        <taxon>Salinicoccus</taxon>
    </lineage>
</organism>
<evidence type="ECO:0000259" key="1">
    <source>
        <dbReference type="Pfam" id="PF12728"/>
    </source>
</evidence>